<proteinExistence type="predicted"/>
<name>A0A0M2NNC4_9FIRM</name>
<organism evidence="2 3">
    <name type="scientific">Christensenella hongkongensis</name>
    <dbReference type="NCBI Taxonomy" id="270498"/>
    <lineage>
        <taxon>Bacteria</taxon>
        <taxon>Bacillati</taxon>
        <taxon>Bacillota</taxon>
        <taxon>Clostridia</taxon>
        <taxon>Christensenellales</taxon>
        <taxon>Christensenellaceae</taxon>
        <taxon>Christensenella</taxon>
    </lineage>
</organism>
<gene>
    <name evidence="2" type="ORF">CHK_0610</name>
</gene>
<feature type="transmembrane region" description="Helical" evidence="1">
    <location>
        <begin position="12"/>
        <end position="39"/>
    </location>
</feature>
<accession>A0A0M2NNC4</accession>
<comment type="caution">
    <text evidence="2">The sequence shown here is derived from an EMBL/GenBank/DDBJ whole genome shotgun (WGS) entry which is preliminary data.</text>
</comment>
<keyword evidence="1" id="KW-0812">Transmembrane</keyword>
<evidence type="ECO:0000313" key="2">
    <source>
        <dbReference type="EMBL" id="KKI51927.1"/>
    </source>
</evidence>
<protein>
    <submittedName>
        <fullName evidence="2">Uncharacterized protein</fullName>
    </submittedName>
</protein>
<sequence length="40" mass="4515">MERAKRYTGIKGLTLFIANEVISGIVISGKMSLMARWYIP</sequence>
<evidence type="ECO:0000313" key="3">
    <source>
        <dbReference type="Proteomes" id="UP000034076"/>
    </source>
</evidence>
<dbReference type="Proteomes" id="UP000034076">
    <property type="component" value="Unassembled WGS sequence"/>
</dbReference>
<dbReference type="EMBL" id="LAYJ01000053">
    <property type="protein sequence ID" value="KKI51927.1"/>
    <property type="molecule type" value="Genomic_DNA"/>
</dbReference>
<dbReference type="AlphaFoldDB" id="A0A0M2NNC4"/>
<keyword evidence="1" id="KW-0472">Membrane</keyword>
<keyword evidence="1" id="KW-1133">Transmembrane helix</keyword>
<evidence type="ECO:0000256" key="1">
    <source>
        <dbReference type="SAM" id="Phobius"/>
    </source>
</evidence>
<reference evidence="2 3" key="1">
    <citation type="submission" date="2015-04" db="EMBL/GenBank/DDBJ databases">
        <title>Draft genome sequence of bacteremic isolate Catabacter hongkongensis type strain HKU16T.</title>
        <authorList>
            <person name="Lau S.K."/>
            <person name="Teng J.L."/>
            <person name="Huang Y."/>
            <person name="Curreem S.O."/>
            <person name="Tsui S.K."/>
            <person name="Woo P.C."/>
        </authorList>
    </citation>
    <scope>NUCLEOTIDE SEQUENCE [LARGE SCALE GENOMIC DNA]</scope>
    <source>
        <strain evidence="2 3">HKU16</strain>
    </source>
</reference>
<keyword evidence="3" id="KW-1185">Reference proteome</keyword>